<keyword evidence="1" id="KW-0472">Membrane</keyword>
<dbReference type="RefSeq" id="WP_223684682.1">
    <property type="nucleotide sequence ID" value="NZ_CP095786.1"/>
</dbReference>
<feature type="transmembrane region" description="Helical" evidence="1">
    <location>
        <begin position="177"/>
        <end position="199"/>
    </location>
</feature>
<proteinExistence type="predicted"/>
<feature type="transmembrane region" description="Helical" evidence="1">
    <location>
        <begin position="6"/>
        <end position="26"/>
    </location>
</feature>
<feature type="transmembrane region" description="Helical" evidence="1">
    <location>
        <begin position="102"/>
        <end position="120"/>
    </location>
</feature>
<reference evidence="2" key="1">
    <citation type="journal article" date="2012" name="APMIS">
        <title>Evidence of interspecies O antigen gene cluster transfer between Shigella boydii 15 and Escherichia fergusonii.</title>
        <authorList>
            <person name="Azmuda N."/>
            <person name="Rahman M.Z."/>
            <person name="Sultana M."/>
            <person name="Jenssen E.L."/>
            <person name="Khan S.I."/>
            <person name="Birkeland N.K."/>
        </authorList>
    </citation>
    <scope>NUCLEOTIDE SEQUENCE</scope>
    <source>
        <strain evidence="2">Iso10</strain>
    </source>
</reference>
<evidence type="ECO:0000313" key="2">
    <source>
        <dbReference type="EMBL" id="AOZ21345.1"/>
    </source>
</evidence>
<dbReference type="InterPro" id="IPR049458">
    <property type="entry name" value="EpsG-like"/>
</dbReference>
<gene>
    <name evidence="2" type="primary">wxy</name>
</gene>
<feature type="transmembrane region" description="Helical" evidence="1">
    <location>
        <begin position="132"/>
        <end position="165"/>
    </location>
</feature>
<feature type="transmembrane region" description="Helical" evidence="1">
    <location>
        <begin position="348"/>
        <end position="364"/>
    </location>
</feature>
<dbReference type="AlphaFoldDB" id="A0A2D0W0L6"/>
<feature type="transmembrane region" description="Helical" evidence="1">
    <location>
        <begin position="303"/>
        <end position="336"/>
    </location>
</feature>
<evidence type="ECO:0000256" key="1">
    <source>
        <dbReference type="SAM" id="Phobius"/>
    </source>
</evidence>
<organism evidence="2">
    <name type="scientific">Escherichia fergusonii</name>
    <dbReference type="NCBI Taxonomy" id="564"/>
    <lineage>
        <taxon>Bacteria</taxon>
        <taxon>Pseudomonadati</taxon>
        <taxon>Pseudomonadota</taxon>
        <taxon>Gammaproteobacteria</taxon>
        <taxon>Enterobacterales</taxon>
        <taxon>Enterobacteriaceae</taxon>
        <taxon>Escherichia</taxon>
    </lineage>
</organism>
<dbReference type="Pfam" id="PF14897">
    <property type="entry name" value="EpsG"/>
    <property type="match status" value="1"/>
</dbReference>
<feature type="transmembrane region" description="Helical" evidence="1">
    <location>
        <begin position="211"/>
        <end position="227"/>
    </location>
</feature>
<keyword evidence="1" id="KW-0812">Transmembrane</keyword>
<dbReference type="EMBL" id="KT943465">
    <property type="protein sequence ID" value="AOZ21345.1"/>
    <property type="molecule type" value="Genomic_DNA"/>
</dbReference>
<protein>
    <submittedName>
        <fullName evidence="2">Wxy</fullName>
    </submittedName>
</protein>
<keyword evidence="1" id="KW-1133">Transmembrane helix</keyword>
<feature type="transmembrane region" description="Helical" evidence="1">
    <location>
        <begin position="278"/>
        <end position="296"/>
    </location>
</feature>
<sequence>MVNAKNFVLIIFDVICLFLNVFIYVPRLIIGVLTVDKTLIITFPLMLSVLAYNFIPPETYDLYRHYENYQNFLNNNEVSFIRDFFLYFLFTVGRFFDLNNGFIAFVSCYILYFFWLKILYINFDYKANKKIFPLYFLIFFITPPLVIYTGVRFSTGLILTLYGIVNWIQLRNVKLGIVYIVCGLTAHFSMALIALIFIFTSYFNNIFSNKYLRVGLVFSALLVISFNEQLVRFLTTVIEFINQLFDWNFISIDTYITGKWGLERAQELNSTGQLVLGIRNYGMLFLILLFCPLISYNKNKYTNFYYVICAVTILVFPFTAVFDRYGTFLIFFIVYYLSTLQKKTNIEIIYFLMLILYLIFFRAIDIKDNISVYTESYSNILNLSLIKVLLGI</sequence>
<reference evidence="2" key="2">
    <citation type="submission" date="2015-10" db="EMBL/GenBank/DDBJ databases">
        <authorList>
            <person name="Gilbert D.G."/>
        </authorList>
    </citation>
    <scope>NUCLEOTIDE SEQUENCE</scope>
    <source>
        <strain evidence="2">Iso10</strain>
    </source>
</reference>
<accession>A0A2D0W0L6</accession>
<feature type="transmembrane region" description="Helical" evidence="1">
    <location>
        <begin position="38"/>
        <end position="55"/>
    </location>
</feature>
<name>A0A2D0W0L6_ESCFE</name>